<protein>
    <submittedName>
        <fullName evidence="1">YckD family protein</fullName>
    </submittedName>
</protein>
<comment type="caution">
    <text evidence="1">The sequence shown here is derived from an EMBL/GenBank/DDBJ whole genome shotgun (WGS) entry which is preliminary data.</text>
</comment>
<gene>
    <name evidence="1" type="ORF">IC621_17510</name>
</gene>
<keyword evidence="2" id="KW-1185">Reference proteome</keyword>
<name>A0A926NI02_9BACI</name>
<dbReference type="AlphaFoldDB" id="A0A926NI02"/>
<dbReference type="Pfam" id="PF10925">
    <property type="entry name" value="DUF2680"/>
    <property type="match status" value="1"/>
</dbReference>
<evidence type="ECO:0000313" key="2">
    <source>
        <dbReference type="Proteomes" id="UP000626844"/>
    </source>
</evidence>
<sequence>MREFWLGLIASITLSIGVLGFIPSAAGAESFTDVKLTEEQKKEMSALQKEVMEQKKEIINKYIEYGVFTEEKGQKIISHLEKHYNKLKQNGFVPKLDKKHSKHHHERDS</sequence>
<accession>A0A926NI02</accession>
<organism evidence="1 2">
    <name type="scientific">Metabacillus arenae</name>
    <dbReference type="NCBI Taxonomy" id="2771434"/>
    <lineage>
        <taxon>Bacteria</taxon>
        <taxon>Bacillati</taxon>
        <taxon>Bacillota</taxon>
        <taxon>Bacilli</taxon>
        <taxon>Bacillales</taxon>
        <taxon>Bacillaceae</taxon>
        <taxon>Metabacillus</taxon>
    </lineage>
</organism>
<reference evidence="1" key="1">
    <citation type="submission" date="2020-09" db="EMBL/GenBank/DDBJ databases">
        <title>A novel bacterium of genus Bacillus, isolated from South China Sea.</title>
        <authorList>
            <person name="Huang H."/>
            <person name="Mo K."/>
            <person name="Hu Y."/>
        </authorList>
    </citation>
    <scope>NUCLEOTIDE SEQUENCE</scope>
    <source>
        <strain evidence="1">IB182487</strain>
    </source>
</reference>
<dbReference type="RefSeq" id="WP_191159806.1">
    <property type="nucleotide sequence ID" value="NZ_JACXAI010000024.1"/>
</dbReference>
<dbReference type="InterPro" id="IPR024485">
    <property type="entry name" value="DUF2680"/>
</dbReference>
<dbReference type="EMBL" id="JACXAI010000024">
    <property type="protein sequence ID" value="MBD1382029.1"/>
    <property type="molecule type" value="Genomic_DNA"/>
</dbReference>
<proteinExistence type="predicted"/>
<dbReference type="Proteomes" id="UP000626844">
    <property type="component" value="Unassembled WGS sequence"/>
</dbReference>
<evidence type="ECO:0000313" key="1">
    <source>
        <dbReference type="EMBL" id="MBD1382029.1"/>
    </source>
</evidence>